<proteinExistence type="predicted"/>
<protein>
    <submittedName>
        <fullName evidence="1">Uncharacterized protein</fullName>
    </submittedName>
</protein>
<organism evidence="1">
    <name type="scientific">uncultured archaeal virus</name>
    <dbReference type="NCBI Taxonomy" id="1960247"/>
    <lineage>
        <taxon>Viruses</taxon>
        <taxon>environmental samples</taxon>
    </lineage>
</organism>
<name>A0A1S5Y2W0_9VIRU</name>
<dbReference type="EMBL" id="KY229234">
    <property type="protein sequence ID" value="AQQ75446.1"/>
    <property type="molecule type" value="Genomic_DNA"/>
</dbReference>
<evidence type="ECO:0000313" key="1">
    <source>
        <dbReference type="EMBL" id="AQQ75446.1"/>
    </source>
</evidence>
<reference evidence="1" key="1">
    <citation type="journal article" date="2017" name="MBio">
        <title>Viruses in the Oceanic Basement.</title>
        <authorList>
            <person name="Nigro O.D."/>
            <person name="Jungbluth S.P."/>
            <person name="Steward G.F."/>
            <person name="Rappe M.S."/>
        </authorList>
    </citation>
    <scope>NUCLEOTIDE SEQUENCE</scope>
    <source>
        <strain evidence="1">JdFRA1000001</strain>
    </source>
</reference>
<accession>A0A1S5Y2W0</accession>
<gene>
    <name evidence="1" type="ORF">JdFRA1000001_13c</name>
</gene>
<sequence length="97" mass="11307">MPENLFFKLGRGSIKEAKEVLRKILPELGEIGVYLDNDAELQAAYRELLILMNIRFLEEIDKDPGSIRLDFFKAYVKSKRKLVLSDEEIEGYEEELL</sequence>